<keyword evidence="15" id="KW-1185">Reference proteome</keyword>
<dbReference type="PROSITE" id="PS51918">
    <property type="entry name" value="RADICAL_SAM"/>
    <property type="match status" value="1"/>
</dbReference>
<dbReference type="GO" id="GO:0046872">
    <property type="term" value="F:metal ion binding"/>
    <property type="evidence" value="ECO:0007669"/>
    <property type="project" value="UniProtKB-KW"/>
</dbReference>
<evidence type="ECO:0000256" key="10">
    <source>
        <dbReference type="ARBA" id="ARBA00030926"/>
    </source>
</evidence>
<dbReference type="InterPro" id="IPR000510">
    <property type="entry name" value="Nase/OxRdtase_comp1"/>
</dbReference>
<evidence type="ECO:0000256" key="4">
    <source>
        <dbReference type="ARBA" id="ARBA00022485"/>
    </source>
</evidence>
<dbReference type="PATRIC" id="fig|1121318.3.peg.332"/>
<dbReference type="SFLD" id="SFLDG01068">
    <property type="entry name" value="FeMo_cofactor_biosynthesis_pro"/>
    <property type="match status" value="1"/>
</dbReference>
<dbReference type="STRING" id="36844.SAMN04488501_10771"/>
<feature type="domain" description="Radical SAM core" evidence="13">
    <location>
        <begin position="481"/>
        <end position="723"/>
    </location>
</feature>
<evidence type="ECO:0000256" key="12">
    <source>
        <dbReference type="RuleBase" id="RU004021"/>
    </source>
</evidence>
<evidence type="ECO:0000256" key="1">
    <source>
        <dbReference type="ARBA" id="ARBA00001966"/>
    </source>
</evidence>
<evidence type="ECO:0000256" key="3">
    <source>
        <dbReference type="ARBA" id="ARBA00021702"/>
    </source>
</evidence>
<evidence type="ECO:0000256" key="9">
    <source>
        <dbReference type="ARBA" id="ARBA00023231"/>
    </source>
</evidence>
<organism evidence="14 15">
    <name type="scientific">Clostridium homopropionicum DSM 5847</name>
    <dbReference type="NCBI Taxonomy" id="1121318"/>
    <lineage>
        <taxon>Bacteria</taxon>
        <taxon>Bacillati</taxon>
        <taxon>Bacillota</taxon>
        <taxon>Clostridia</taxon>
        <taxon>Eubacteriales</taxon>
        <taxon>Clostridiaceae</taxon>
        <taxon>Clostridium</taxon>
    </lineage>
</organism>
<protein>
    <recommendedName>
        <fullName evidence="3">FeMo cofactor biosynthesis protein NifB</fullName>
    </recommendedName>
    <alternativeName>
        <fullName evidence="11">Nitrogenase cofactor maturase NifB</fullName>
    </alternativeName>
    <alternativeName>
        <fullName evidence="10">Radical SAM assemblase NifB</fullName>
    </alternativeName>
</protein>
<dbReference type="InterPro" id="IPR058240">
    <property type="entry name" value="rSAM_sf"/>
</dbReference>
<sequence length="876" mass="97702">MKSRNFVNMNINPCKMCMPMGGVMALKGIENSMVILHGSQGCSTYIRRHMATHYNEPIDIASSSLTEQGTVFGGAENLKKGIKNVVKLYNPEIIGVFTTCLAETIGEDIQRIVGEFYEEVEKDDEYKNLKILPVALPGYGGTQAEGYYKTLRKIVETYSEDNSPNEKINIICANLNPGDVRNIKEILEDFGVEYILLPDVSDTLDAPYLKEYKRIPEGGTKYSDIKIMAGAAATIEMGLTISDSESPGEYLEEVFGVPLHKCPIPIGIKNTDKFLKLISEISGKSIPDKYKLQRNRFLDAMIDSHKYNGEARAIIYGEPELVLAISDICLENGVTPLLIATGAKNFRLKSYLEEITSNLEDKVLILDDTDFETIEKYAKELKANLMIGNSDGRRIEEKLEIPLIRIGFPVHDRVGAQRKVFTGYSGSISLIDEIANSILEIAEKSFRKTALNDYYKEIKMEEESMDNKDKTAFHPCYSEGAHKYARMHIPVAPKCNISCNYCNRKYDCVNESRPGVTSEVLKPEEALEKFKLVKSKMENLTVVGIAGPGDALANFEETKKSIELIKNECPGTTFCLSTNGLMLPFYANEIIDLGVSHVTITINTVDPKIGAKLYKEVNYLGTKFTGETGATILLNNQLYGLKYLSSRGIICKVNIVMVKGVNDEAIEEVVKTVKEHGAFMTNIMQMIPASGSVFENMPLVSNIELNEMRKKCEVDLKQMYHCKQCRADAIGTLSHDCSIDFRKTGCGGAGCSSVKAVEVKKKQYKFAISSKSGVNIDQHFGHAEELYIYDYVDGNVKFLEKRIVNKYCSGAEECDDEHEDKITKIIKLVKDCNAVLTLRVGFEPAKKLEDNGIKIFQMYEGINKGIEKAIELLEAS</sequence>
<reference evidence="15" key="1">
    <citation type="submission" date="2015-08" db="EMBL/GenBank/DDBJ databases">
        <title>Genome sequence of the strict anaerobe Clostridium homopropionicum LuHBu1 (DSM 5847T).</title>
        <authorList>
            <person name="Poehlein A."/>
            <person name="Beck M."/>
            <person name="Schiel-Bengelsdorf B."/>
            <person name="Bengelsdorf F.R."/>
            <person name="Daniel R."/>
            <person name="Duerre P."/>
        </authorList>
    </citation>
    <scope>NUCLEOTIDE SEQUENCE [LARGE SCALE GENOMIC DNA]</scope>
    <source>
        <strain evidence="15">DSM 5847</strain>
    </source>
</reference>
<evidence type="ECO:0000256" key="2">
    <source>
        <dbReference type="ARBA" id="ARBA00003522"/>
    </source>
</evidence>
<keyword evidence="4" id="KW-0004">4Fe-4S</keyword>
<dbReference type="Pfam" id="PF00148">
    <property type="entry name" value="Oxidored_nitro"/>
    <property type="match status" value="1"/>
</dbReference>
<dbReference type="InterPro" id="IPR034165">
    <property type="entry name" value="NifB_C"/>
</dbReference>
<dbReference type="Gene3D" id="3.40.50.1980">
    <property type="entry name" value="Nitrogenase molybdenum iron protein domain"/>
    <property type="match status" value="3"/>
</dbReference>
<accession>A0A0L6ZDZ9</accession>
<dbReference type="PANTHER" id="PTHR33712:SF7">
    <property type="entry name" value="LIGHT-INDEPENDENT PROTOCHLOROPHYLLIDE REDUCTASE SUBUNIT B"/>
    <property type="match status" value="1"/>
</dbReference>
<dbReference type="InterPro" id="IPR007197">
    <property type="entry name" value="rSAM"/>
</dbReference>
<dbReference type="SUPFAM" id="SSF53146">
    <property type="entry name" value="Nitrogenase accessory factor-like"/>
    <property type="match status" value="1"/>
</dbReference>
<keyword evidence="6" id="KW-0479">Metal-binding</keyword>
<dbReference type="InterPro" id="IPR003731">
    <property type="entry name" value="Di-Nase_FeMo-co_biosynth"/>
</dbReference>
<comment type="similarity">
    <text evidence="12">Belongs to the NifD/NifK/NifE/NifN family.</text>
</comment>
<dbReference type="SFLD" id="SFLDS00029">
    <property type="entry name" value="Radical_SAM"/>
    <property type="match status" value="1"/>
</dbReference>
<dbReference type="InterPro" id="IPR036105">
    <property type="entry name" value="DiNase_FeMo-co_biosyn_sf"/>
</dbReference>
<dbReference type="InterPro" id="IPR000318">
    <property type="entry name" value="Nase_comp1_CS"/>
</dbReference>
<dbReference type="CDD" id="cd00852">
    <property type="entry name" value="NifB"/>
    <property type="match status" value="1"/>
</dbReference>
<dbReference type="UniPathway" id="UPA00782"/>
<dbReference type="InterPro" id="IPR000385">
    <property type="entry name" value="MoaA_NifB_PqqE_Fe-S-bd_CS"/>
</dbReference>
<gene>
    <name evidence="14" type="primary">nifB</name>
    <name evidence="14" type="ORF">CLHOM_03290</name>
</gene>
<dbReference type="SUPFAM" id="SSF53807">
    <property type="entry name" value="Helical backbone' metal receptor"/>
    <property type="match status" value="1"/>
</dbReference>
<dbReference type="SUPFAM" id="SSF102114">
    <property type="entry name" value="Radical SAM enzymes"/>
    <property type="match status" value="1"/>
</dbReference>
<evidence type="ECO:0000256" key="8">
    <source>
        <dbReference type="ARBA" id="ARBA00023014"/>
    </source>
</evidence>
<dbReference type="Pfam" id="PF04055">
    <property type="entry name" value="Radical_SAM"/>
    <property type="match status" value="1"/>
</dbReference>
<dbReference type="PANTHER" id="PTHR33712">
    <property type="entry name" value="LIGHT-INDEPENDENT PROTOCHLOROPHYLLIDE REDUCTASE SUBUNIT B"/>
    <property type="match status" value="1"/>
</dbReference>
<dbReference type="RefSeq" id="WP_052219933.1">
    <property type="nucleotide sequence ID" value="NZ_LHUR01000010.1"/>
</dbReference>
<dbReference type="AlphaFoldDB" id="A0A0L6ZDZ9"/>
<dbReference type="Proteomes" id="UP000037043">
    <property type="component" value="Unassembled WGS sequence"/>
</dbReference>
<dbReference type="Gene3D" id="1.20.89.10">
    <property type="entry name" value="Nitrogenase Molybdenum-iron Protein, subunit B, domain 4"/>
    <property type="match status" value="1"/>
</dbReference>
<dbReference type="SFLD" id="SFLDF00281">
    <property type="entry name" value="FeMo_cofactor_biosynthesis_pro"/>
    <property type="match status" value="1"/>
</dbReference>
<evidence type="ECO:0000313" key="15">
    <source>
        <dbReference type="Proteomes" id="UP000037043"/>
    </source>
</evidence>
<keyword evidence="9 12" id="KW-0535">Nitrogen fixation</keyword>
<dbReference type="SFLD" id="SFLDG01067">
    <property type="entry name" value="SPASM/twitch_domain_containing"/>
    <property type="match status" value="1"/>
</dbReference>
<dbReference type="InterPro" id="IPR050152">
    <property type="entry name" value="ChlB/BchB/BchZ"/>
</dbReference>
<keyword evidence="5" id="KW-0949">S-adenosyl-L-methionine</keyword>
<comment type="caution">
    <text evidence="14">The sequence shown here is derived from an EMBL/GenBank/DDBJ whole genome shotgun (WGS) entry which is preliminary data.</text>
</comment>
<name>A0A0L6ZDZ9_9CLOT</name>
<dbReference type="Gene3D" id="3.20.20.70">
    <property type="entry name" value="Aldolase class I"/>
    <property type="match status" value="1"/>
</dbReference>
<evidence type="ECO:0000256" key="7">
    <source>
        <dbReference type="ARBA" id="ARBA00023004"/>
    </source>
</evidence>
<dbReference type="PROSITE" id="PS00699">
    <property type="entry name" value="NITROGENASE_1_1"/>
    <property type="match status" value="1"/>
</dbReference>
<dbReference type="EMBL" id="LHUR01000010">
    <property type="protein sequence ID" value="KOA21199.1"/>
    <property type="molecule type" value="Genomic_DNA"/>
</dbReference>
<evidence type="ECO:0000256" key="11">
    <source>
        <dbReference type="ARBA" id="ARBA00032102"/>
    </source>
</evidence>
<dbReference type="InterPro" id="IPR013785">
    <property type="entry name" value="Aldolase_TIM"/>
</dbReference>
<proteinExistence type="inferred from homology"/>
<dbReference type="Gene3D" id="3.30.420.130">
    <property type="entry name" value="Dinitrogenase iron-molybdenum cofactor biosynthesis domain"/>
    <property type="match status" value="1"/>
</dbReference>
<dbReference type="GO" id="GO:0051539">
    <property type="term" value="F:4 iron, 4 sulfur cluster binding"/>
    <property type="evidence" value="ECO:0007669"/>
    <property type="project" value="UniProtKB-KW"/>
</dbReference>
<comment type="function">
    <text evidence="2">Involved in the biosynthesis of the iron-molybdenum cofactor (FeMo-co or M-cluster) found in the dinitrogenase enzyme of the nitrogenase complex in nitrogen-fixing microorganisms. NifB catalyzes the crucial step of radical SAM-dependent carbide insertion that occurs concomitant with the insertion of a 9th sulfur and the rearrangement/coupling of two [4Fe-4S] clusters into a [8Fe-9S-C] cluster, the precursor to the M-cluster.</text>
</comment>
<keyword evidence="8" id="KW-0411">Iron-sulfur</keyword>
<evidence type="ECO:0000259" key="13">
    <source>
        <dbReference type="PROSITE" id="PS51918"/>
    </source>
</evidence>
<dbReference type="PROSITE" id="PS01305">
    <property type="entry name" value="MOAA_NIFB_PQQE"/>
    <property type="match status" value="1"/>
</dbReference>
<comment type="cofactor">
    <cofactor evidence="1">
        <name>[4Fe-4S] cluster</name>
        <dbReference type="ChEBI" id="CHEBI:49883"/>
    </cofactor>
</comment>
<evidence type="ECO:0000256" key="6">
    <source>
        <dbReference type="ARBA" id="ARBA00022723"/>
    </source>
</evidence>
<evidence type="ECO:0000313" key="14">
    <source>
        <dbReference type="EMBL" id="KOA21199.1"/>
    </source>
</evidence>
<dbReference type="NCBIfam" id="TIGR01290">
    <property type="entry name" value="nifB"/>
    <property type="match status" value="1"/>
</dbReference>
<dbReference type="Pfam" id="PF02579">
    <property type="entry name" value="Nitro_FeMo-Co"/>
    <property type="match status" value="1"/>
</dbReference>
<keyword evidence="7" id="KW-0408">Iron</keyword>
<dbReference type="GO" id="GO:0016163">
    <property type="term" value="F:nitrogenase activity"/>
    <property type="evidence" value="ECO:0007669"/>
    <property type="project" value="InterPro"/>
</dbReference>
<dbReference type="InterPro" id="IPR005980">
    <property type="entry name" value="Nase_CF_NifB"/>
</dbReference>
<evidence type="ECO:0000256" key="5">
    <source>
        <dbReference type="ARBA" id="ARBA00022691"/>
    </source>
</evidence>